<gene>
    <name evidence="1" type="ORF">MCNS_19680</name>
</gene>
<keyword evidence="2" id="KW-1185">Reference proteome</keyword>
<dbReference type="GO" id="GO:0016020">
    <property type="term" value="C:membrane"/>
    <property type="evidence" value="ECO:0007669"/>
    <property type="project" value="TreeGrafter"/>
</dbReference>
<protein>
    <submittedName>
        <fullName evidence="1">Glycerol acyltransferase</fullName>
    </submittedName>
</protein>
<dbReference type="PANTHER" id="PTHR22753:SF14">
    <property type="entry name" value="MONOACYLGLYCEROL_DIACYLGLYCEROL O-ACYLTRANSFERASE"/>
    <property type="match status" value="1"/>
</dbReference>
<evidence type="ECO:0000313" key="2">
    <source>
        <dbReference type="Proteomes" id="UP000467385"/>
    </source>
</evidence>
<dbReference type="InterPro" id="IPR002123">
    <property type="entry name" value="Plipid/glycerol_acylTrfase"/>
</dbReference>
<dbReference type="PIRSF" id="PIRSF016753">
    <property type="entry name" value="P_lipid/glycerol_ac_tran_prd"/>
    <property type="match status" value="1"/>
</dbReference>
<dbReference type="GO" id="GO:0016746">
    <property type="term" value="F:acyltransferase activity"/>
    <property type="evidence" value="ECO:0007669"/>
    <property type="project" value="UniProtKB-KW"/>
</dbReference>
<keyword evidence="1" id="KW-0012">Acyltransferase</keyword>
<name>A0A1X1TMZ7_9MYCO</name>
<dbReference type="STRING" id="44010.AWC00_05260"/>
<dbReference type="OrthoDB" id="7056876at2"/>
<dbReference type="AlphaFoldDB" id="A0A1X1TMZ7"/>
<dbReference type="Pfam" id="PF01553">
    <property type="entry name" value="Acyltransferase"/>
    <property type="match status" value="1"/>
</dbReference>
<dbReference type="Proteomes" id="UP000467385">
    <property type="component" value="Chromosome"/>
</dbReference>
<evidence type="ECO:0000313" key="1">
    <source>
        <dbReference type="EMBL" id="BBZ38905.1"/>
    </source>
</evidence>
<dbReference type="CDD" id="cd07987">
    <property type="entry name" value="LPLAT_MGAT-like"/>
    <property type="match status" value="1"/>
</dbReference>
<dbReference type="EMBL" id="AP022613">
    <property type="protein sequence ID" value="BBZ38905.1"/>
    <property type="molecule type" value="Genomic_DNA"/>
</dbReference>
<dbReference type="SUPFAM" id="SSF69593">
    <property type="entry name" value="Glycerol-3-phosphate (1)-acyltransferase"/>
    <property type="match status" value="1"/>
</dbReference>
<sequence>MTNEIEKWDPILTERVMGTIRPVLKRYFRSEVHGLDNVPAGGALVVSNHSGGQMAVDVPIFAADWYATHGYDRPIYTLSHDMIMIGPVGSFLRRIGFIPANHDNAASALRSDGIVVVFPGGDYDAYRPTLTQNVIDFGGRKGYVRAAIEAGVPIVPMVSVGGQETQLFLTRGTWLARQLGPISRLVRNKIMPVTFGFPFGVSLFVLPPNLPLPAKIVTRVLEPIDIRKKFGKNPDIAEVDAYVREVMQAGIDELAAKRRFPVLG</sequence>
<dbReference type="RefSeq" id="WP_085231611.1">
    <property type="nucleotide sequence ID" value="NZ_AP022613.1"/>
</dbReference>
<dbReference type="SMART" id="SM00563">
    <property type="entry name" value="PlsC"/>
    <property type="match status" value="1"/>
</dbReference>
<dbReference type="PANTHER" id="PTHR22753">
    <property type="entry name" value="TRANSMEMBRANE PROTEIN 68"/>
    <property type="match status" value="1"/>
</dbReference>
<dbReference type="InterPro" id="IPR016676">
    <property type="entry name" value="P_lipid/glycerol_AcTrfase_prd"/>
</dbReference>
<accession>A0A1X1TMZ7</accession>
<organism evidence="1 2">
    <name type="scientific">Mycobacterium conspicuum</name>
    <dbReference type="NCBI Taxonomy" id="44010"/>
    <lineage>
        <taxon>Bacteria</taxon>
        <taxon>Bacillati</taxon>
        <taxon>Actinomycetota</taxon>
        <taxon>Actinomycetes</taxon>
        <taxon>Mycobacteriales</taxon>
        <taxon>Mycobacteriaceae</taxon>
        <taxon>Mycobacterium</taxon>
    </lineage>
</organism>
<keyword evidence="1" id="KW-0808">Transferase</keyword>
<proteinExistence type="predicted"/>
<reference evidence="1 2" key="1">
    <citation type="journal article" date="2019" name="Emerg. Microbes Infect.">
        <title>Comprehensive subspecies identification of 175 nontuberculous mycobacteria species based on 7547 genomic profiles.</title>
        <authorList>
            <person name="Matsumoto Y."/>
            <person name="Kinjo T."/>
            <person name="Motooka D."/>
            <person name="Nabeya D."/>
            <person name="Jung N."/>
            <person name="Uechi K."/>
            <person name="Horii T."/>
            <person name="Iida T."/>
            <person name="Fujita J."/>
            <person name="Nakamura S."/>
        </authorList>
    </citation>
    <scope>NUCLEOTIDE SEQUENCE [LARGE SCALE GENOMIC DNA]</scope>
    <source>
        <strain evidence="1 2">JCM 14738</strain>
    </source>
</reference>